<feature type="region of interest" description="Disordered" evidence="2">
    <location>
        <begin position="1"/>
        <end position="74"/>
    </location>
</feature>
<feature type="coiled-coil region" evidence="1">
    <location>
        <begin position="235"/>
        <end position="269"/>
    </location>
</feature>
<feature type="compositionally biased region" description="Low complexity" evidence="2">
    <location>
        <begin position="38"/>
        <end position="60"/>
    </location>
</feature>
<reference evidence="3" key="2">
    <citation type="submission" date="2023-05" db="EMBL/GenBank/DDBJ databases">
        <authorList>
            <person name="Schelkunov M.I."/>
        </authorList>
    </citation>
    <scope>NUCLEOTIDE SEQUENCE</scope>
    <source>
        <strain evidence="3">Hsosn_3</strain>
        <tissue evidence="3">Leaf</tissue>
    </source>
</reference>
<dbReference type="AlphaFoldDB" id="A0AAD8IAW9"/>
<evidence type="ECO:0000256" key="2">
    <source>
        <dbReference type="SAM" id="MobiDB-lite"/>
    </source>
</evidence>
<name>A0AAD8IAW9_9APIA</name>
<gene>
    <name evidence="3" type="ORF">POM88_020182</name>
</gene>
<evidence type="ECO:0000313" key="3">
    <source>
        <dbReference type="EMBL" id="KAK1382447.1"/>
    </source>
</evidence>
<accession>A0AAD8IAW9</accession>
<evidence type="ECO:0000313" key="4">
    <source>
        <dbReference type="Proteomes" id="UP001237642"/>
    </source>
</evidence>
<sequence length="554" mass="59402">MSSRGSGLSHSSSSKSMGVDSTETKSNFQPQNVSPLQSPSCDGAACASPAAGAGASLAAPTEETSSRKKPRLGWGEGLAKFEKKKVDSPSDTAVKNGMLLSEKIVDSPSDTAVKNGMLLSENNTDHGRSHVINVPDRSPRLAGLLSCTSPTTPSSVACSSSLGVEDKSLGKAVNVETANLCGSPSESLNQWEDLSCNPVTLEETPIANLYPSINELVQCNYQGLTDSDFVKSTAMNKLLVLKADVSKRIEAAESEIDSLETELKLLISDTGSVHPHPASSSSLPVVCLNKQSAVGTTSNIIPRPDPLQTSGDLMGRTCGASAGELAEGKDEDIDSPGTATSKFSEPIYSGKPICQADVPNPVESSWKVGAGRNDSEVKSFVFAVEEEGTESGPSQGNCHMLPKNVGVQTENVNDLIVASNKEFAHEASEVFSKLVAAKSSSFHIPIVDNSQDLKVDPLVEEKFAMRKRFMKFKERAITLKFRVFQHLWKEDLRLLSIKRSRAKPQKKFEFGTRMLPCGYQKHRASIRSRFSSPAGNLSLVPTTQGKDNVKVHFK</sequence>
<keyword evidence="4" id="KW-1185">Reference proteome</keyword>
<keyword evidence="1" id="KW-0175">Coiled coil</keyword>
<feature type="compositionally biased region" description="Polar residues" evidence="2">
    <location>
        <begin position="24"/>
        <end position="37"/>
    </location>
</feature>
<protein>
    <submittedName>
        <fullName evidence="3">Uncharacterized protein</fullName>
    </submittedName>
</protein>
<dbReference type="EMBL" id="JAUIZM010000005">
    <property type="protein sequence ID" value="KAK1382447.1"/>
    <property type="molecule type" value="Genomic_DNA"/>
</dbReference>
<comment type="caution">
    <text evidence="3">The sequence shown here is derived from an EMBL/GenBank/DDBJ whole genome shotgun (WGS) entry which is preliminary data.</text>
</comment>
<feature type="region of interest" description="Disordered" evidence="2">
    <location>
        <begin position="325"/>
        <end position="344"/>
    </location>
</feature>
<dbReference type="Proteomes" id="UP001237642">
    <property type="component" value="Unassembled WGS sequence"/>
</dbReference>
<organism evidence="3 4">
    <name type="scientific">Heracleum sosnowskyi</name>
    <dbReference type="NCBI Taxonomy" id="360622"/>
    <lineage>
        <taxon>Eukaryota</taxon>
        <taxon>Viridiplantae</taxon>
        <taxon>Streptophyta</taxon>
        <taxon>Embryophyta</taxon>
        <taxon>Tracheophyta</taxon>
        <taxon>Spermatophyta</taxon>
        <taxon>Magnoliopsida</taxon>
        <taxon>eudicotyledons</taxon>
        <taxon>Gunneridae</taxon>
        <taxon>Pentapetalae</taxon>
        <taxon>asterids</taxon>
        <taxon>campanulids</taxon>
        <taxon>Apiales</taxon>
        <taxon>Apiaceae</taxon>
        <taxon>Apioideae</taxon>
        <taxon>apioid superclade</taxon>
        <taxon>Tordylieae</taxon>
        <taxon>Tordyliinae</taxon>
        <taxon>Heracleum</taxon>
    </lineage>
</organism>
<evidence type="ECO:0000256" key="1">
    <source>
        <dbReference type="SAM" id="Coils"/>
    </source>
</evidence>
<feature type="compositionally biased region" description="Low complexity" evidence="2">
    <location>
        <begin position="1"/>
        <end position="21"/>
    </location>
</feature>
<reference evidence="3" key="1">
    <citation type="submission" date="2023-02" db="EMBL/GenBank/DDBJ databases">
        <title>Genome of toxic invasive species Heracleum sosnowskyi carries increased number of genes despite the absence of recent whole-genome duplications.</title>
        <authorList>
            <person name="Schelkunov M."/>
            <person name="Shtratnikova V."/>
            <person name="Makarenko M."/>
            <person name="Klepikova A."/>
            <person name="Omelchenko D."/>
            <person name="Novikova G."/>
            <person name="Obukhova E."/>
            <person name="Bogdanov V."/>
            <person name="Penin A."/>
            <person name="Logacheva M."/>
        </authorList>
    </citation>
    <scope>NUCLEOTIDE SEQUENCE</scope>
    <source>
        <strain evidence="3">Hsosn_3</strain>
        <tissue evidence="3">Leaf</tissue>
    </source>
</reference>
<dbReference type="PANTHER" id="PTHR47340">
    <property type="entry name" value="DUPLICATED HOMEODOMAIN-LIKE SUPERFAMILY PROTEIN"/>
    <property type="match status" value="1"/>
</dbReference>
<dbReference type="PANTHER" id="PTHR47340:SF1">
    <property type="entry name" value="DUPLICATED HOMEODOMAIN-LIKE SUPERFAMILY PROTEIN"/>
    <property type="match status" value="1"/>
</dbReference>
<proteinExistence type="predicted"/>